<evidence type="ECO:0000313" key="2">
    <source>
        <dbReference type="Proteomes" id="UP000010296"/>
    </source>
</evidence>
<reference evidence="1 2" key="1">
    <citation type="submission" date="2010-12" db="EMBL/GenBank/DDBJ databases">
        <authorList>
            <person name="Muzny D."/>
            <person name="Qin X."/>
            <person name="Deng J."/>
            <person name="Jiang H."/>
            <person name="Liu Y."/>
            <person name="Qu J."/>
            <person name="Song X.-Z."/>
            <person name="Zhang L."/>
            <person name="Thornton R."/>
            <person name="Coyle M."/>
            <person name="Francisco L."/>
            <person name="Jackson L."/>
            <person name="Javaid M."/>
            <person name="Korchina V."/>
            <person name="Kovar C."/>
            <person name="Mata R."/>
            <person name="Mathew T."/>
            <person name="Ngo R."/>
            <person name="Nguyen L."/>
            <person name="Nguyen N."/>
            <person name="Okwuonu G."/>
            <person name="Ongeri F."/>
            <person name="Pham C."/>
            <person name="Simmons D."/>
            <person name="Wilczek-Boney K."/>
            <person name="Hale W."/>
            <person name="Jakkamsetti A."/>
            <person name="Pham P."/>
            <person name="Ruth R."/>
            <person name="San Lucas F."/>
            <person name="Warren J."/>
            <person name="Zhang J."/>
            <person name="Zhao Z."/>
            <person name="Zhou C."/>
            <person name="Zhu D."/>
            <person name="Lee S."/>
            <person name="Bess C."/>
            <person name="Blankenburg K."/>
            <person name="Forbes L."/>
            <person name="Fu Q."/>
            <person name="Gubbala S."/>
            <person name="Hirani K."/>
            <person name="Jayaseelan J.C."/>
            <person name="Lara F."/>
            <person name="Munidasa M."/>
            <person name="Palculict T."/>
            <person name="Patil S."/>
            <person name="Pu L.-L."/>
            <person name="Saada N."/>
            <person name="Tang L."/>
            <person name="Weissenberger G."/>
            <person name="Zhu Y."/>
            <person name="Hemphill L."/>
            <person name="Shang Y."/>
            <person name="Youmans B."/>
            <person name="Ayvaz T."/>
            <person name="Ross M."/>
            <person name="Santibanez J."/>
            <person name="Aqrawi P."/>
            <person name="Gross S."/>
            <person name="Joshi V."/>
            <person name="Fowler G."/>
            <person name="Nazareth L."/>
            <person name="Reid J."/>
            <person name="Worley K."/>
            <person name="Petrosino J."/>
            <person name="Highlander S."/>
            <person name="Gibbs R."/>
        </authorList>
    </citation>
    <scope>NUCLEOTIDE SEQUENCE [LARGE SCALE GENOMIC DNA]</scope>
    <source>
        <strain evidence="2">DSM 15952 / CCUG 50447 / LMG 22039 / TP 1.5</strain>
    </source>
</reference>
<protein>
    <submittedName>
        <fullName evidence="1">Uncharacterized protein</fullName>
    </submittedName>
</protein>
<dbReference type="EMBL" id="AEPV01000066">
    <property type="protein sequence ID" value="EFU73473.1"/>
    <property type="molecule type" value="Genomic_DNA"/>
</dbReference>
<keyword evidence="2" id="KW-1185">Reference proteome</keyword>
<organism evidence="1 2">
    <name type="scientific">Enterococcus italicus (strain DSM 15952 / CCUG 50447 / LMG 22039 / TP 1.5)</name>
    <dbReference type="NCBI Taxonomy" id="888064"/>
    <lineage>
        <taxon>Bacteria</taxon>
        <taxon>Bacillati</taxon>
        <taxon>Bacillota</taxon>
        <taxon>Bacilli</taxon>
        <taxon>Lactobacillales</taxon>
        <taxon>Enterococcaceae</taxon>
        <taxon>Enterococcus</taxon>
    </lineage>
</organism>
<accession>E6LGU9</accession>
<dbReference type="Pfam" id="PF08860">
    <property type="entry name" value="DUF1827"/>
    <property type="match status" value="1"/>
</dbReference>
<gene>
    <name evidence="1" type="ORF">HMPREF9088_1589</name>
</gene>
<dbReference type="Gene3D" id="3.40.1720.10">
    <property type="entry name" value="Streptococcus thermophilus LMG 18311 protein like"/>
    <property type="match status" value="1"/>
</dbReference>
<dbReference type="HOGENOM" id="CLU_163965_0_0_9"/>
<dbReference type="AlphaFoldDB" id="E6LGU9"/>
<dbReference type="Proteomes" id="UP000010296">
    <property type="component" value="Unassembled WGS sequence"/>
</dbReference>
<comment type="caution">
    <text evidence="1">The sequence shown here is derived from an EMBL/GenBank/DDBJ whole genome shotgun (WGS) entry which is preliminary data.</text>
</comment>
<dbReference type="RefSeq" id="WP_007208602.1">
    <property type="nucleotide sequence ID" value="NZ_GL622241.1"/>
</dbReference>
<dbReference type="InterPro" id="IPR014959">
    <property type="entry name" value="DUF1827"/>
</dbReference>
<proteinExistence type="predicted"/>
<dbReference type="OrthoDB" id="2308827at2"/>
<dbReference type="InterPro" id="IPR038226">
    <property type="entry name" value="LMG18311-like_sf"/>
</dbReference>
<sequence length="103" mass="11717">MKLINVTNSHSRLVMQQLEHTDAEMVKVYTAGDITVVYTVAPTHYEILLINKKRAIKPTEVEDIRAYFLKKIPSENYNSSAISMIQTPGLVEISIPRTNTINR</sequence>
<dbReference type="STRING" id="888064.HMPREF9088_1589"/>
<evidence type="ECO:0000313" key="1">
    <source>
        <dbReference type="EMBL" id="EFU73473.1"/>
    </source>
</evidence>
<name>E6LGU9_ENTI1</name>
<dbReference type="eggNOG" id="ENOG50335YI">
    <property type="taxonomic scope" value="Bacteria"/>
</dbReference>